<dbReference type="Proteomes" id="UP001174208">
    <property type="component" value="Unassembled WGS sequence"/>
</dbReference>
<comment type="caution">
    <text evidence="5">The sequence shown here is derived from an EMBL/GenBank/DDBJ whole genome shotgun (WGS) entry which is preliminary data.</text>
</comment>
<dbReference type="Gene3D" id="1.25.40.10">
    <property type="entry name" value="Tetratricopeptide repeat domain"/>
    <property type="match status" value="1"/>
</dbReference>
<dbReference type="InterPro" id="IPR011990">
    <property type="entry name" value="TPR-like_helical_dom_sf"/>
</dbReference>
<dbReference type="InterPro" id="IPR036388">
    <property type="entry name" value="WH-like_DNA-bd_sf"/>
</dbReference>
<keyword evidence="6" id="KW-1185">Reference proteome</keyword>
<dbReference type="PANTHER" id="PTHR35807:SF1">
    <property type="entry name" value="TRANSCRIPTIONAL REGULATOR REDD"/>
    <property type="match status" value="1"/>
</dbReference>
<evidence type="ECO:0000313" key="5">
    <source>
        <dbReference type="EMBL" id="MDN4614566.1"/>
    </source>
</evidence>
<dbReference type="InterPro" id="IPR051677">
    <property type="entry name" value="AfsR-DnrI-RedD_regulator"/>
</dbReference>
<protein>
    <submittedName>
        <fullName evidence="5">BTAD domain-containing putative transcriptional regulator</fullName>
    </submittedName>
</protein>
<accession>A0ABT8KCS8</accession>
<name>A0ABT8KCS8_9MICO</name>
<dbReference type="Gene3D" id="1.10.10.10">
    <property type="entry name" value="Winged helix-like DNA-binding domain superfamily/Winged helix DNA-binding domain"/>
    <property type="match status" value="1"/>
</dbReference>
<dbReference type="SUPFAM" id="SSF48452">
    <property type="entry name" value="TPR-like"/>
    <property type="match status" value="1"/>
</dbReference>
<feature type="region of interest" description="Disordered" evidence="3">
    <location>
        <begin position="202"/>
        <end position="224"/>
    </location>
</feature>
<keyword evidence="2" id="KW-0804">Transcription</keyword>
<dbReference type="SUPFAM" id="SSF46894">
    <property type="entry name" value="C-terminal effector domain of the bipartite response regulators"/>
    <property type="match status" value="1"/>
</dbReference>
<dbReference type="InterPro" id="IPR016032">
    <property type="entry name" value="Sig_transdc_resp-reg_C-effctor"/>
</dbReference>
<evidence type="ECO:0000256" key="2">
    <source>
        <dbReference type="ARBA" id="ARBA00023163"/>
    </source>
</evidence>
<reference evidence="5" key="1">
    <citation type="submission" date="2023-06" db="EMBL/GenBank/DDBJ databases">
        <title>MT1 and MT2 Draft Genomes of Novel Species.</title>
        <authorList>
            <person name="Venkateswaran K."/>
        </authorList>
    </citation>
    <scope>NUCLEOTIDE SEQUENCE</scope>
    <source>
        <strain evidence="5">F6_8S_P_1B</strain>
    </source>
</reference>
<dbReference type="EMBL" id="JAROCF010000001">
    <property type="protein sequence ID" value="MDN4614566.1"/>
    <property type="molecule type" value="Genomic_DNA"/>
</dbReference>
<feature type="domain" description="Bacterial transcriptional activator" evidence="4">
    <location>
        <begin position="90"/>
        <end position="197"/>
    </location>
</feature>
<keyword evidence="1" id="KW-0805">Transcription regulation</keyword>
<organism evidence="5 6">
    <name type="scientific">Leifsonia williamsii</name>
    <dbReference type="NCBI Taxonomy" id="3035919"/>
    <lineage>
        <taxon>Bacteria</taxon>
        <taxon>Bacillati</taxon>
        <taxon>Actinomycetota</taxon>
        <taxon>Actinomycetes</taxon>
        <taxon>Micrococcales</taxon>
        <taxon>Microbacteriaceae</taxon>
        <taxon>Leifsonia</taxon>
    </lineage>
</organism>
<dbReference type="PANTHER" id="PTHR35807">
    <property type="entry name" value="TRANSCRIPTIONAL REGULATOR REDD-RELATED"/>
    <property type="match status" value="1"/>
</dbReference>
<gene>
    <name evidence="5" type="ORF">P5G50_08885</name>
</gene>
<evidence type="ECO:0000259" key="4">
    <source>
        <dbReference type="SMART" id="SM01043"/>
    </source>
</evidence>
<proteinExistence type="predicted"/>
<dbReference type="SMART" id="SM01043">
    <property type="entry name" value="BTAD"/>
    <property type="match status" value="1"/>
</dbReference>
<dbReference type="InterPro" id="IPR005158">
    <property type="entry name" value="BTAD"/>
</dbReference>
<dbReference type="Pfam" id="PF03704">
    <property type="entry name" value="BTAD"/>
    <property type="match status" value="1"/>
</dbReference>
<evidence type="ECO:0000256" key="1">
    <source>
        <dbReference type="ARBA" id="ARBA00023015"/>
    </source>
</evidence>
<dbReference type="RefSeq" id="WP_301210845.1">
    <property type="nucleotide sequence ID" value="NZ_JAROCF010000001.1"/>
</dbReference>
<sequence length="224" mass="24830">MTVKVLGPLDTGTAHTLSPRERVVLSALIVLAGRSVATGELAQAYWGADLPRTWTQQVKTAVARIRADLGQRAVITRGSEYTLGLDPATIDAFEFERLVSDARKHAMHDEHDRAVAAYRRALGMWRGAPYPELVDWEPAAVEAERLVEIRRSVEEELLESRLAEGEHSAVVADAERLVRESPLRENRWAILAIAKLPRRPASRGAVEHPVGAGAARGRPRHRHR</sequence>
<evidence type="ECO:0000313" key="6">
    <source>
        <dbReference type="Proteomes" id="UP001174208"/>
    </source>
</evidence>
<evidence type="ECO:0000256" key="3">
    <source>
        <dbReference type="SAM" id="MobiDB-lite"/>
    </source>
</evidence>